<keyword evidence="2" id="KW-1185">Reference proteome</keyword>
<dbReference type="SUPFAM" id="SSF54909">
    <property type="entry name" value="Dimeric alpha+beta barrel"/>
    <property type="match status" value="2"/>
</dbReference>
<protein>
    <recommendedName>
        <fullName evidence="3">ABM domain-containing protein</fullName>
    </recommendedName>
</protein>
<sequence length="217" mass="26178">MYVHRFKKDRWKEARATFQSRFYREIKNDTKDFRDSFILENPEEAEILGVTIWRSKKDLDDWQQQPERAKHLKELDDYRSQPFEAKRFDLLGMGSEVAIRRHHKPVLIPKPGTLVEVTTNFFDKARWKEARDTFEREIVHQARKDEKDVRDSFFLERPQEGEVITVTVWRSAKALEEWTKNPASAKEAKQFDRFRSRPAEVKQFRVLDEIEELVQHR</sequence>
<accession>A0A068NJQ9</accession>
<organism evidence="1 2">
    <name type="scientific">Fimbriimonas ginsengisoli Gsoil 348</name>
    <dbReference type="NCBI Taxonomy" id="661478"/>
    <lineage>
        <taxon>Bacteria</taxon>
        <taxon>Bacillati</taxon>
        <taxon>Armatimonadota</taxon>
        <taxon>Fimbriimonadia</taxon>
        <taxon>Fimbriimonadales</taxon>
        <taxon>Fimbriimonadaceae</taxon>
        <taxon>Fimbriimonas</taxon>
    </lineage>
</organism>
<dbReference type="InterPro" id="IPR011008">
    <property type="entry name" value="Dimeric_a/b-barrel"/>
</dbReference>
<dbReference type="EMBL" id="CP007139">
    <property type="protein sequence ID" value="AIE83687.1"/>
    <property type="molecule type" value="Genomic_DNA"/>
</dbReference>
<reference evidence="1 2" key="1">
    <citation type="journal article" date="2014" name="PLoS ONE">
        <title>The first complete genome sequence of the class fimbriimonadia in the phylum armatimonadetes.</title>
        <authorList>
            <person name="Hu Z.Y."/>
            <person name="Wang Y.Z."/>
            <person name="Im W.T."/>
            <person name="Wang S.Y."/>
            <person name="Zhao G.P."/>
            <person name="Zheng H.J."/>
            <person name="Quan Z.X."/>
        </authorList>
    </citation>
    <scope>NUCLEOTIDE SEQUENCE [LARGE SCALE GENOMIC DNA]</scope>
    <source>
        <strain evidence="1">Gsoil 348</strain>
    </source>
</reference>
<evidence type="ECO:0000313" key="1">
    <source>
        <dbReference type="EMBL" id="AIE83687.1"/>
    </source>
</evidence>
<dbReference type="AlphaFoldDB" id="A0A068NJQ9"/>
<gene>
    <name evidence="1" type="ORF">OP10G_0319</name>
</gene>
<evidence type="ECO:0008006" key="3">
    <source>
        <dbReference type="Google" id="ProtNLM"/>
    </source>
</evidence>
<dbReference type="KEGG" id="fgi:OP10G_0319"/>
<proteinExistence type="predicted"/>
<dbReference type="HOGENOM" id="CLU_1270732_0_0_0"/>
<dbReference type="Proteomes" id="UP000027982">
    <property type="component" value="Chromosome"/>
</dbReference>
<evidence type="ECO:0000313" key="2">
    <source>
        <dbReference type="Proteomes" id="UP000027982"/>
    </source>
</evidence>
<name>A0A068NJQ9_FIMGI</name>